<dbReference type="STRING" id="349521.HCH_07002"/>
<dbReference type="EMBL" id="CP000155">
    <property type="protein sequence ID" value="ABC33617.1"/>
    <property type="molecule type" value="Genomic_DNA"/>
</dbReference>
<organism evidence="1 2">
    <name type="scientific">Hahella chejuensis (strain KCTC 2396)</name>
    <dbReference type="NCBI Taxonomy" id="349521"/>
    <lineage>
        <taxon>Bacteria</taxon>
        <taxon>Pseudomonadati</taxon>
        <taxon>Pseudomonadota</taxon>
        <taxon>Gammaproteobacteria</taxon>
        <taxon>Oceanospirillales</taxon>
        <taxon>Hahellaceae</taxon>
        <taxon>Hahella</taxon>
    </lineage>
</organism>
<protein>
    <submittedName>
        <fullName evidence="1">Uncharacterized protein</fullName>
    </submittedName>
</protein>
<dbReference type="AlphaFoldDB" id="Q2S6V7"/>
<dbReference type="Proteomes" id="UP000000238">
    <property type="component" value="Chromosome"/>
</dbReference>
<accession>Q2S6V7</accession>
<sequence>MTVSDVNWVDLKWKTQKFSGDESKFPVGTDACAQP</sequence>
<evidence type="ECO:0000313" key="2">
    <source>
        <dbReference type="Proteomes" id="UP000000238"/>
    </source>
</evidence>
<name>Q2S6V7_HAHCH</name>
<gene>
    <name evidence="1" type="ordered locus">HCH_07002</name>
</gene>
<keyword evidence="2" id="KW-1185">Reference proteome</keyword>
<proteinExistence type="predicted"/>
<reference evidence="1 2" key="1">
    <citation type="journal article" date="2005" name="Nucleic Acids Res.">
        <title>Genomic blueprint of Hahella chejuensis, a marine microbe producing an algicidal agent.</title>
        <authorList>
            <person name="Jeong H."/>
            <person name="Yim J.H."/>
            <person name="Lee C."/>
            <person name="Choi S.-H."/>
            <person name="Park Y.K."/>
            <person name="Yoon S.H."/>
            <person name="Hur C.-G."/>
            <person name="Kang H.-Y."/>
            <person name="Kim D."/>
            <person name="Lee H.H."/>
            <person name="Park K.H."/>
            <person name="Park S.-H."/>
            <person name="Park H.-S."/>
            <person name="Lee H.K."/>
            <person name="Oh T.K."/>
            <person name="Kim J.F."/>
        </authorList>
    </citation>
    <scope>NUCLEOTIDE SEQUENCE [LARGE SCALE GENOMIC DNA]</scope>
    <source>
        <strain evidence="1 2">KCTC 2396</strain>
    </source>
</reference>
<dbReference type="HOGENOM" id="CLU_3365276_0_0_6"/>
<dbReference type="KEGG" id="hch:HCH_07002"/>
<evidence type="ECO:0000313" key="1">
    <source>
        <dbReference type="EMBL" id="ABC33617.1"/>
    </source>
</evidence>